<dbReference type="AlphaFoldDB" id="A0A6U5I8K7"/>
<sequence>MGHIRKIPKATKRFWAIAKDQELTEVAAGSYIQSIGGSHTLSQDRTASICGVFDITLQKSSPPPPQKNRLMGVKGWCDRFTDYIHISYINKKQQPTGVDGAEAREWPTNPTTKNQITDYFISFFI</sequence>
<evidence type="ECO:0000313" key="1">
    <source>
        <dbReference type="EMBL" id="CAD8891183.1"/>
    </source>
</evidence>
<accession>A0A6U5I8K7</accession>
<protein>
    <submittedName>
        <fullName evidence="1">Uncharacterized protein</fullName>
    </submittedName>
</protein>
<proteinExistence type="predicted"/>
<reference evidence="1" key="1">
    <citation type="submission" date="2021-01" db="EMBL/GenBank/DDBJ databases">
        <authorList>
            <person name="Corre E."/>
            <person name="Pelletier E."/>
            <person name="Niang G."/>
            <person name="Scheremetjew M."/>
            <person name="Finn R."/>
            <person name="Kale V."/>
            <person name="Holt S."/>
            <person name="Cochrane G."/>
            <person name="Meng A."/>
            <person name="Brown T."/>
            <person name="Cohen L."/>
        </authorList>
    </citation>
    <scope>NUCLEOTIDE SEQUENCE</scope>
    <source>
        <strain evidence="1">308</strain>
    </source>
</reference>
<name>A0A6U5I8K7_9STRA</name>
<dbReference type="EMBL" id="HBFR01025590">
    <property type="protein sequence ID" value="CAD8891183.1"/>
    <property type="molecule type" value="Transcribed_RNA"/>
</dbReference>
<evidence type="ECO:0000313" key="2">
    <source>
        <dbReference type="EMBL" id="CAD8891184.1"/>
    </source>
</evidence>
<organism evidence="1">
    <name type="scientific">Corethron hystrix</name>
    <dbReference type="NCBI Taxonomy" id="216773"/>
    <lineage>
        <taxon>Eukaryota</taxon>
        <taxon>Sar</taxon>
        <taxon>Stramenopiles</taxon>
        <taxon>Ochrophyta</taxon>
        <taxon>Bacillariophyta</taxon>
        <taxon>Coscinodiscophyceae</taxon>
        <taxon>Corethrophycidae</taxon>
        <taxon>Corethrales</taxon>
        <taxon>Corethraceae</taxon>
        <taxon>Corethron</taxon>
    </lineage>
</organism>
<dbReference type="EMBL" id="HBFR01025591">
    <property type="protein sequence ID" value="CAD8891184.1"/>
    <property type="molecule type" value="Transcribed_RNA"/>
</dbReference>
<gene>
    <name evidence="1" type="ORF">CHYS00102_LOCUS18389</name>
    <name evidence="2" type="ORF">CHYS00102_LOCUS18390</name>
</gene>